<gene>
    <name evidence="9" type="ORF">NSK_002611</name>
</gene>
<evidence type="ECO:0000313" key="9">
    <source>
        <dbReference type="EMBL" id="TFJ85791.1"/>
    </source>
</evidence>
<dbReference type="Gene3D" id="3.40.640.10">
    <property type="entry name" value="Type I PLP-dependent aspartate aminotransferase-like (Major domain)"/>
    <property type="match status" value="1"/>
</dbReference>
<dbReference type="Pfam" id="PF00155">
    <property type="entry name" value="Aminotran_1_2"/>
    <property type="match status" value="1"/>
</dbReference>
<dbReference type="EMBL" id="SDOX01000010">
    <property type="protein sequence ID" value="TFJ85791.1"/>
    <property type="molecule type" value="Genomic_DNA"/>
</dbReference>
<evidence type="ECO:0000256" key="3">
    <source>
        <dbReference type="ARBA" id="ARBA00022679"/>
    </source>
</evidence>
<comment type="cofactor">
    <cofactor evidence="1">
        <name>pyridoxal 5'-phosphate</name>
        <dbReference type="ChEBI" id="CHEBI:597326"/>
    </cofactor>
</comment>
<dbReference type="PANTHER" id="PTHR43144">
    <property type="entry name" value="AMINOTRANSFERASE"/>
    <property type="match status" value="1"/>
</dbReference>
<dbReference type="Gene3D" id="3.90.1150.10">
    <property type="entry name" value="Aspartate Aminotransferase, domain 1"/>
    <property type="match status" value="1"/>
</dbReference>
<keyword evidence="4" id="KW-0663">Pyridoxal phosphate</keyword>
<dbReference type="FunFam" id="3.40.640.10:FF:000099">
    <property type="entry name" value="LL-diaminopimelate aminotransferase, chloroplastic"/>
    <property type="match status" value="1"/>
</dbReference>
<sequence length="481" mass="51645">MMRPVALLAVALCATSSLAFLTPAPRPVRSRCGVRARILHMSGVERNPNFGKLMGGYLFPEIARRRSAFLEANPEAKIISLGIGDTTQPIPPHILSGLVHGASKLGTPPGYSGYGPDQGVKDLREKIASTLYGNRIDPDDVFVSDGAKCDIGRLQVMFGKNVVTAVQDPSYPVYVDTAVIMGQTGLINEQSRQFDGIVYMPCNPGNDFFPDLAALPQRPDVIYFCSPNNPTGVAATRPQLEALVAYAREQGSVIVFDAAYAPFIRDPSLPKSIFEIEGALECAIEVNSFSKYAGFTGVRLGWTVVPKQLKFRDGSSMHADFNRVMSTTFNGASNIVQDGGLAILDKEGLAEIQILISYYLANAAKLRATVEAMGYKAYGGDNGPYVYVDLGGKSSWDVFSEILEKAQIVTTPGAGFGPGGEGFLRLSAFASKENVDEACERLQKVMVKGPVPWMAERPGRASPSSRGNRVFGQSVAGPNGI</sequence>
<dbReference type="HAMAP" id="MF_01642">
    <property type="entry name" value="DapL_aminotrans_1"/>
    <property type="match status" value="1"/>
</dbReference>
<proteinExistence type="inferred from homology"/>
<accession>A0A4D9D234</accession>
<evidence type="ECO:0000256" key="1">
    <source>
        <dbReference type="ARBA" id="ARBA00001933"/>
    </source>
</evidence>
<feature type="region of interest" description="Disordered" evidence="6">
    <location>
        <begin position="456"/>
        <end position="481"/>
    </location>
</feature>
<comment type="similarity">
    <text evidence="5">Belongs to the class-I pyridoxal-phosphate-dependent aminotransferase family. LL-diaminopimelate aminotransferase subfamily.</text>
</comment>
<evidence type="ECO:0000259" key="8">
    <source>
        <dbReference type="Pfam" id="PF00155"/>
    </source>
</evidence>
<evidence type="ECO:0000256" key="7">
    <source>
        <dbReference type="SAM" id="SignalP"/>
    </source>
</evidence>
<feature type="chain" id="PRO_5020032345" description="Aminotransferase class I/classII large domain-containing protein" evidence="7">
    <location>
        <begin position="20"/>
        <end position="481"/>
    </location>
</feature>
<dbReference type="GO" id="GO:0008483">
    <property type="term" value="F:transaminase activity"/>
    <property type="evidence" value="ECO:0007669"/>
    <property type="project" value="UniProtKB-KW"/>
</dbReference>
<comment type="caution">
    <text evidence="9">The sequence shown here is derived from an EMBL/GenBank/DDBJ whole genome shotgun (WGS) entry which is preliminary data.</text>
</comment>
<dbReference type="AlphaFoldDB" id="A0A4D9D234"/>
<dbReference type="CDD" id="cd00609">
    <property type="entry name" value="AAT_like"/>
    <property type="match status" value="1"/>
</dbReference>
<dbReference type="GO" id="GO:0009862">
    <property type="term" value="P:systemic acquired resistance, salicylic acid mediated signaling pathway"/>
    <property type="evidence" value="ECO:0007669"/>
    <property type="project" value="UniProtKB-ARBA"/>
</dbReference>
<dbReference type="Proteomes" id="UP000355283">
    <property type="component" value="Unassembled WGS sequence"/>
</dbReference>
<dbReference type="InterPro" id="IPR019942">
    <property type="entry name" value="DapL/ALD1"/>
</dbReference>
<evidence type="ECO:0000256" key="6">
    <source>
        <dbReference type="SAM" id="MobiDB-lite"/>
    </source>
</evidence>
<evidence type="ECO:0000256" key="5">
    <source>
        <dbReference type="ARBA" id="ARBA00061511"/>
    </source>
</evidence>
<keyword evidence="2" id="KW-0032">Aminotransferase</keyword>
<dbReference type="InterPro" id="IPR015421">
    <property type="entry name" value="PyrdxlP-dep_Trfase_major"/>
</dbReference>
<evidence type="ECO:0000256" key="4">
    <source>
        <dbReference type="ARBA" id="ARBA00022898"/>
    </source>
</evidence>
<dbReference type="InterPro" id="IPR015424">
    <property type="entry name" value="PyrdxlP-dep_Trfase"/>
</dbReference>
<evidence type="ECO:0000256" key="2">
    <source>
        <dbReference type="ARBA" id="ARBA00022576"/>
    </source>
</evidence>
<organism evidence="9 10">
    <name type="scientific">Nannochloropsis salina CCMP1776</name>
    <dbReference type="NCBI Taxonomy" id="1027361"/>
    <lineage>
        <taxon>Eukaryota</taxon>
        <taxon>Sar</taxon>
        <taxon>Stramenopiles</taxon>
        <taxon>Ochrophyta</taxon>
        <taxon>Eustigmatophyceae</taxon>
        <taxon>Eustigmatales</taxon>
        <taxon>Monodopsidaceae</taxon>
        <taxon>Microchloropsis</taxon>
        <taxon>Microchloropsis salina</taxon>
    </lineage>
</organism>
<feature type="domain" description="Aminotransferase class I/classII large" evidence="8">
    <location>
        <begin position="77"/>
        <end position="442"/>
    </location>
</feature>
<dbReference type="InterPro" id="IPR015422">
    <property type="entry name" value="PyrdxlP-dep_Trfase_small"/>
</dbReference>
<keyword evidence="7" id="KW-0732">Signal</keyword>
<protein>
    <recommendedName>
        <fullName evidence="8">Aminotransferase class I/classII large domain-containing protein</fullName>
    </recommendedName>
</protein>
<feature type="signal peptide" evidence="7">
    <location>
        <begin position="1"/>
        <end position="19"/>
    </location>
</feature>
<dbReference type="OrthoDB" id="7042322at2759"/>
<keyword evidence="10" id="KW-1185">Reference proteome</keyword>
<dbReference type="GO" id="GO:0030170">
    <property type="term" value="F:pyridoxal phosphate binding"/>
    <property type="evidence" value="ECO:0007669"/>
    <property type="project" value="InterPro"/>
</dbReference>
<dbReference type="NCBIfam" id="TIGR03542">
    <property type="entry name" value="DAPAT_plant"/>
    <property type="match status" value="1"/>
</dbReference>
<reference evidence="9 10" key="1">
    <citation type="submission" date="2019-01" db="EMBL/GenBank/DDBJ databases">
        <title>Nuclear Genome Assembly of the Microalgal Biofuel strain Nannochloropsis salina CCMP1776.</title>
        <authorList>
            <person name="Hovde B."/>
        </authorList>
    </citation>
    <scope>NUCLEOTIDE SEQUENCE [LARGE SCALE GENOMIC DNA]</scope>
    <source>
        <strain evidence="9 10">CCMP1776</strain>
    </source>
</reference>
<dbReference type="SUPFAM" id="SSF53383">
    <property type="entry name" value="PLP-dependent transferases"/>
    <property type="match status" value="1"/>
</dbReference>
<name>A0A4D9D234_9STRA</name>
<evidence type="ECO:0000313" key="10">
    <source>
        <dbReference type="Proteomes" id="UP000355283"/>
    </source>
</evidence>
<dbReference type="InterPro" id="IPR004839">
    <property type="entry name" value="Aminotransferase_I/II_large"/>
</dbReference>
<keyword evidence="3" id="KW-0808">Transferase</keyword>